<dbReference type="InParanoid" id="A0A0C3JEV5"/>
<dbReference type="OrthoDB" id="10441322at2759"/>
<reference evidence="2" key="2">
    <citation type="submission" date="2015-01" db="EMBL/GenBank/DDBJ databases">
        <title>Evolutionary Origins and Diversification of the Mycorrhizal Mutualists.</title>
        <authorList>
            <consortium name="DOE Joint Genome Institute"/>
            <consortium name="Mycorrhizal Genomics Consortium"/>
            <person name="Kohler A."/>
            <person name="Kuo A."/>
            <person name="Nagy L.G."/>
            <person name="Floudas D."/>
            <person name="Copeland A."/>
            <person name="Barry K.W."/>
            <person name="Cichocki N."/>
            <person name="Veneault-Fourrey C."/>
            <person name="LaButti K."/>
            <person name="Lindquist E.A."/>
            <person name="Lipzen A."/>
            <person name="Lundell T."/>
            <person name="Morin E."/>
            <person name="Murat C."/>
            <person name="Riley R."/>
            <person name="Ohm R."/>
            <person name="Sun H."/>
            <person name="Tunlid A."/>
            <person name="Henrissat B."/>
            <person name="Grigoriev I.V."/>
            <person name="Hibbett D.S."/>
            <person name="Martin F."/>
        </authorList>
    </citation>
    <scope>NUCLEOTIDE SEQUENCE [LARGE SCALE GENOMIC DNA]</scope>
    <source>
        <strain evidence="2">Marx 270</strain>
    </source>
</reference>
<name>A0A0C3JEV5_PISTI</name>
<protein>
    <submittedName>
        <fullName evidence="1">Uncharacterized protein</fullName>
    </submittedName>
</protein>
<gene>
    <name evidence="1" type="ORF">M404DRAFT_390381</name>
</gene>
<evidence type="ECO:0000313" key="2">
    <source>
        <dbReference type="Proteomes" id="UP000054217"/>
    </source>
</evidence>
<dbReference type="Proteomes" id="UP000054217">
    <property type="component" value="Unassembled WGS sequence"/>
</dbReference>
<evidence type="ECO:0000313" key="1">
    <source>
        <dbReference type="EMBL" id="KIO07618.1"/>
    </source>
</evidence>
<sequence>MLMNEIRRALDDLVLGITHIEAGSCMSPRIISGTNSIDMKLMWAHLGRREKSPTAFLPEAFRFCDPVFSSRQGREVYRWAKIGKFEQVDKLGCTEVVWVPPPQLHM</sequence>
<reference evidence="1 2" key="1">
    <citation type="submission" date="2014-04" db="EMBL/GenBank/DDBJ databases">
        <authorList>
            <consortium name="DOE Joint Genome Institute"/>
            <person name="Kuo A."/>
            <person name="Kohler A."/>
            <person name="Costa M.D."/>
            <person name="Nagy L.G."/>
            <person name="Floudas D."/>
            <person name="Copeland A."/>
            <person name="Barry K.W."/>
            <person name="Cichocki N."/>
            <person name="Veneault-Fourrey C."/>
            <person name="LaButti K."/>
            <person name="Lindquist E.A."/>
            <person name="Lipzen A."/>
            <person name="Lundell T."/>
            <person name="Morin E."/>
            <person name="Murat C."/>
            <person name="Sun H."/>
            <person name="Tunlid A."/>
            <person name="Henrissat B."/>
            <person name="Grigoriev I.V."/>
            <person name="Hibbett D.S."/>
            <person name="Martin F."/>
            <person name="Nordberg H.P."/>
            <person name="Cantor M.N."/>
            <person name="Hua S.X."/>
        </authorList>
    </citation>
    <scope>NUCLEOTIDE SEQUENCE [LARGE SCALE GENOMIC DNA]</scope>
    <source>
        <strain evidence="1 2">Marx 270</strain>
    </source>
</reference>
<organism evidence="1 2">
    <name type="scientific">Pisolithus tinctorius Marx 270</name>
    <dbReference type="NCBI Taxonomy" id="870435"/>
    <lineage>
        <taxon>Eukaryota</taxon>
        <taxon>Fungi</taxon>
        <taxon>Dikarya</taxon>
        <taxon>Basidiomycota</taxon>
        <taxon>Agaricomycotina</taxon>
        <taxon>Agaricomycetes</taxon>
        <taxon>Agaricomycetidae</taxon>
        <taxon>Boletales</taxon>
        <taxon>Sclerodermatineae</taxon>
        <taxon>Pisolithaceae</taxon>
        <taxon>Pisolithus</taxon>
    </lineage>
</organism>
<dbReference type="EMBL" id="KN831959">
    <property type="protein sequence ID" value="KIO07618.1"/>
    <property type="molecule type" value="Genomic_DNA"/>
</dbReference>
<proteinExistence type="predicted"/>
<dbReference type="HOGENOM" id="CLU_2224285_0_0_1"/>
<keyword evidence="2" id="KW-1185">Reference proteome</keyword>
<accession>A0A0C3JEV5</accession>
<dbReference type="AlphaFoldDB" id="A0A0C3JEV5"/>